<dbReference type="RefSeq" id="WP_092939600.1">
    <property type="nucleotide sequence ID" value="NZ_FONX01000006.1"/>
</dbReference>
<accession>A0A1I2E5M8</accession>
<reference evidence="2" key="1">
    <citation type="submission" date="2016-10" db="EMBL/GenBank/DDBJ databases">
        <authorList>
            <person name="Varghese N."/>
            <person name="Submissions S."/>
        </authorList>
    </citation>
    <scope>NUCLEOTIDE SEQUENCE [LARGE SCALE GENOMIC DNA]</scope>
    <source>
        <strain evidence="2">DSM 27981</strain>
    </source>
</reference>
<gene>
    <name evidence="1" type="ORF">SAMN04489711_106237</name>
</gene>
<dbReference type="STRING" id="1177982.SAMN04489711_106237"/>
<evidence type="ECO:0000313" key="2">
    <source>
        <dbReference type="Proteomes" id="UP000199119"/>
    </source>
</evidence>
<keyword evidence="2" id="KW-1185">Reference proteome</keyword>
<name>A0A1I2E5M8_9BURK</name>
<protein>
    <submittedName>
        <fullName evidence="1">Uncharacterized protein</fullName>
    </submittedName>
</protein>
<dbReference type="Proteomes" id="UP000199119">
    <property type="component" value="Unassembled WGS sequence"/>
</dbReference>
<evidence type="ECO:0000313" key="1">
    <source>
        <dbReference type="EMBL" id="SFE88017.1"/>
    </source>
</evidence>
<sequence length="134" mass="14739">MPTTTHPNEHAAKVAAKWWLQARNRLNIAGEAIAIHIGHELDPGAFIEGVNDPELQKHVAQAMRKLDTSLIVAALQGKPILDETALRARFEKLASDPSHKFQRSPRGTYRNPAVARDWKWFRAGAAAASQNGSS</sequence>
<organism evidence="1 2">
    <name type="scientific">Paracidovorax wautersii</name>
    <dbReference type="NCBI Taxonomy" id="1177982"/>
    <lineage>
        <taxon>Bacteria</taxon>
        <taxon>Pseudomonadati</taxon>
        <taxon>Pseudomonadota</taxon>
        <taxon>Betaproteobacteria</taxon>
        <taxon>Burkholderiales</taxon>
        <taxon>Comamonadaceae</taxon>
        <taxon>Paracidovorax</taxon>
    </lineage>
</organism>
<dbReference type="EMBL" id="FONX01000006">
    <property type="protein sequence ID" value="SFE88017.1"/>
    <property type="molecule type" value="Genomic_DNA"/>
</dbReference>
<proteinExistence type="predicted"/>
<dbReference type="AlphaFoldDB" id="A0A1I2E5M8"/>